<dbReference type="Gene3D" id="1.10.630.10">
    <property type="entry name" value="Cytochrome P450"/>
    <property type="match status" value="1"/>
</dbReference>
<dbReference type="EMBL" id="BMAC01000058">
    <property type="protein sequence ID" value="GFP83112.1"/>
    <property type="molecule type" value="Genomic_DNA"/>
</dbReference>
<dbReference type="GO" id="GO:0004497">
    <property type="term" value="F:monooxygenase activity"/>
    <property type="evidence" value="ECO:0007669"/>
    <property type="project" value="UniProtKB-KW"/>
</dbReference>
<dbReference type="GO" id="GO:0020037">
    <property type="term" value="F:heme binding"/>
    <property type="evidence" value="ECO:0007669"/>
    <property type="project" value="InterPro"/>
</dbReference>
<evidence type="ECO:0000256" key="8">
    <source>
        <dbReference type="ARBA" id="ARBA00023002"/>
    </source>
</evidence>
<evidence type="ECO:0000256" key="3">
    <source>
        <dbReference type="ARBA" id="ARBA00010617"/>
    </source>
</evidence>
<dbReference type="FunFam" id="1.10.630.10:FF:000126">
    <property type="entry name" value="Predicted protein"/>
    <property type="match status" value="1"/>
</dbReference>
<evidence type="ECO:0000256" key="9">
    <source>
        <dbReference type="ARBA" id="ARBA00023004"/>
    </source>
</evidence>
<comment type="caution">
    <text evidence="15">The sequence shown here is derived from an EMBL/GenBank/DDBJ whole genome shotgun (WGS) entry which is preliminary data.</text>
</comment>
<feature type="chain" id="PRO_5032657511" evidence="14">
    <location>
        <begin position="24"/>
        <end position="452"/>
    </location>
</feature>
<dbReference type="Proteomes" id="UP000653305">
    <property type="component" value="Unassembled WGS sequence"/>
</dbReference>
<comment type="subcellular location">
    <subcellularLocation>
        <location evidence="2">Membrane</location>
        <topology evidence="2">Single-pass membrane protein</topology>
    </subcellularLocation>
</comment>
<evidence type="ECO:0000256" key="11">
    <source>
        <dbReference type="ARBA" id="ARBA00023136"/>
    </source>
</evidence>
<feature type="signal peptide" evidence="14">
    <location>
        <begin position="1"/>
        <end position="23"/>
    </location>
</feature>
<keyword evidence="5" id="KW-0812">Transmembrane</keyword>
<evidence type="ECO:0000256" key="13">
    <source>
        <dbReference type="RuleBase" id="RU000461"/>
    </source>
</evidence>
<dbReference type="PANTHER" id="PTHR47955">
    <property type="entry name" value="CYTOCHROME P450 FAMILY 71 PROTEIN"/>
    <property type="match status" value="1"/>
</dbReference>
<keyword evidence="6 12" id="KW-0479">Metal-binding</keyword>
<evidence type="ECO:0000256" key="2">
    <source>
        <dbReference type="ARBA" id="ARBA00004167"/>
    </source>
</evidence>
<gene>
    <name evidence="15" type="ORF">PHJA_000454600</name>
</gene>
<dbReference type="PRINTS" id="PR00385">
    <property type="entry name" value="P450"/>
</dbReference>
<evidence type="ECO:0000256" key="5">
    <source>
        <dbReference type="ARBA" id="ARBA00022692"/>
    </source>
</evidence>
<keyword evidence="11" id="KW-0472">Membrane</keyword>
<dbReference type="PROSITE" id="PS00086">
    <property type="entry name" value="CYTOCHROME_P450"/>
    <property type="match status" value="1"/>
</dbReference>
<dbReference type="SUPFAM" id="SSF48264">
    <property type="entry name" value="Cytochrome P450"/>
    <property type="match status" value="1"/>
</dbReference>
<evidence type="ECO:0000256" key="6">
    <source>
        <dbReference type="ARBA" id="ARBA00022723"/>
    </source>
</evidence>
<keyword evidence="8 13" id="KW-0560">Oxidoreductase</keyword>
<comment type="similarity">
    <text evidence="3 13">Belongs to the cytochrome P450 family.</text>
</comment>
<proteinExistence type="inferred from homology"/>
<dbReference type="Pfam" id="PF00067">
    <property type="entry name" value="p450"/>
    <property type="match status" value="2"/>
</dbReference>
<feature type="binding site" description="axial binding residue" evidence="12">
    <location>
        <position position="393"/>
    </location>
    <ligand>
        <name>heme</name>
        <dbReference type="ChEBI" id="CHEBI:30413"/>
    </ligand>
    <ligandPart>
        <name>Fe</name>
        <dbReference type="ChEBI" id="CHEBI:18248"/>
    </ligandPart>
</feature>
<evidence type="ECO:0000256" key="1">
    <source>
        <dbReference type="ARBA" id="ARBA00001971"/>
    </source>
</evidence>
<evidence type="ECO:0000313" key="15">
    <source>
        <dbReference type="EMBL" id="GFP83112.1"/>
    </source>
</evidence>
<dbReference type="PRINTS" id="PR00463">
    <property type="entry name" value="EP450I"/>
</dbReference>
<evidence type="ECO:0000256" key="12">
    <source>
        <dbReference type="PIRSR" id="PIRSR602401-1"/>
    </source>
</evidence>
<dbReference type="InterPro" id="IPR002401">
    <property type="entry name" value="Cyt_P450_E_grp-I"/>
</dbReference>
<dbReference type="InterPro" id="IPR001128">
    <property type="entry name" value="Cyt_P450"/>
</dbReference>
<keyword evidence="9 12" id="KW-0408">Iron</keyword>
<dbReference type="OrthoDB" id="2789670at2759"/>
<reference evidence="15" key="1">
    <citation type="submission" date="2020-07" db="EMBL/GenBank/DDBJ databases">
        <title>Ethylene signaling mediates host invasion by parasitic plants.</title>
        <authorList>
            <person name="Yoshida S."/>
        </authorList>
    </citation>
    <scope>NUCLEOTIDE SEQUENCE</scope>
    <source>
        <strain evidence="15">Okayama</strain>
    </source>
</reference>
<dbReference type="PANTHER" id="PTHR47955:SF22">
    <property type="entry name" value="CYTOCHROME P450 83B1-LIKE"/>
    <property type="match status" value="1"/>
</dbReference>
<keyword evidence="10 13" id="KW-0503">Monooxygenase</keyword>
<evidence type="ECO:0000256" key="7">
    <source>
        <dbReference type="ARBA" id="ARBA00022989"/>
    </source>
</evidence>
<evidence type="ECO:0000313" key="16">
    <source>
        <dbReference type="Proteomes" id="UP000653305"/>
    </source>
</evidence>
<evidence type="ECO:0000256" key="4">
    <source>
        <dbReference type="ARBA" id="ARBA00022617"/>
    </source>
</evidence>
<evidence type="ECO:0000256" key="10">
    <source>
        <dbReference type="ARBA" id="ARBA00023033"/>
    </source>
</evidence>
<dbReference type="InterPro" id="IPR017972">
    <property type="entry name" value="Cyt_P450_CS"/>
</dbReference>
<protein>
    <submittedName>
        <fullName evidence="15">Cytochrome p450 83b1</fullName>
    </submittedName>
</protein>
<dbReference type="GO" id="GO:0016705">
    <property type="term" value="F:oxidoreductase activity, acting on paired donors, with incorporation or reduction of molecular oxygen"/>
    <property type="evidence" value="ECO:0007669"/>
    <property type="project" value="InterPro"/>
</dbReference>
<keyword evidence="16" id="KW-1185">Reference proteome</keyword>
<comment type="cofactor">
    <cofactor evidence="1 12">
        <name>heme</name>
        <dbReference type="ChEBI" id="CHEBI:30413"/>
    </cofactor>
</comment>
<dbReference type="GO" id="GO:0005506">
    <property type="term" value="F:iron ion binding"/>
    <property type="evidence" value="ECO:0007669"/>
    <property type="project" value="InterPro"/>
</dbReference>
<dbReference type="InterPro" id="IPR036396">
    <property type="entry name" value="Cyt_P450_sf"/>
</dbReference>
<organism evidence="15 16">
    <name type="scientific">Phtheirospermum japonicum</name>
    <dbReference type="NCBI Taxonomy" id="374723"/>
    <lineage>
        <taxon>Eukaryota</taxon>
        <taxon>Viridiplantae</taxon>
        <taxon>Streptophyta</taxon>
        <taxon>Embryophyta</taxon>
        <taxon>Tracheophyta</taxon>
        <taxon>Spermatophyta</taxon>
        <taxon>Magnoliopsida</taxon>
        <taxon>eudicotyledons</taxon>
        <taxon>Gunneridae</taxon>
        <taxon>Pentapetalae</taxon>
        <taxon>asterids</taxon>
        <taxon>lamiids</taxon>
        <taxon>Lamiales</taxon>
        <taxon>Orobanchaceae</taxon>
        <taxon>Orobanchaceae incertae sedis</taxon>
        <taxon>Phtheirospermum</taxon>
    </lineage>
</organism>
<dbReference type="GO" id="GO:0016020">
    <property type="term" value="C:membrane"/>
    <property type="evidence" value="ECO:0007669"/>
    <property type="project" value="UniProtKB-SubCell"/>
</dbReference>
<keyword evidence="7" id="KW-1133">Transmembrane helix</keyword>
<dbReference type="AlphaFoldDB" id="A0A830BAQ3"/>
<sequence>MLLLFFLLSLPIVIWLYFLHVNGKPVRNLVPPGPPGLPLIGNLHQLATAKNIHIYLRQVSTKHGPLVHMKLGSKPLLVISSVKLAKEVLRTQDLAFCSRPKHLGQQRLCYNGLDIVFSPYNDYWKEVRKIAVVNLFTPQKVQSFRPVREDEISRMVTKILGFCNRVVDLSEMATALGSNLICRIAFGKRYDEHGSEMRRFDELELIDEHVHRKKEAERADDILDILIKLKEHKSCSIDLNWDNIKALLLDIFVAGTHSTSTTIVWAMTALMKAPKVMEKAQSEIRNLIGERRKVDEDDLHKLPYLKAIINETLRLYPPVPLLVPRETIDKCTLQGYEIQPKTAVYVIAWAIARDPEYWQNPDEFMPERFLNNNIDIKGQDFEVIPFGSGRRICPGMYMGLANVELTVANLLYSFDWELPPGIEAKDVDTDALPGVAIRKKNALFLVPNMYAM</sequence>
<keyword evidence="14" id="KW-0732">Signal</keyword>
<evidence type="ECO:0000256" key="14">
    <source>
        <dbReference type="SAM" id="SignalP"/>
    </source>
</evidence>
<accession>A0A830BAQ3</accession>
<dbReference type="CDD" id="cd11072">
    <property type="entry name" value="CYP71-like"/>
    <property type="match status" value="1"/>
</dbReference>
<name>A0A830BAQ3_9LAMI</name>
<keyword evidence="4 12" id="KW-0349">Heme</keyword>